<sequence length="162" mass="17740">MAEKLWIMRHGEAGPGRPDPERQLTPHGAQEVARMATWLYVSERFTTGRPPLRLAASPYHRARQTASIMAERLGIEVETLPLITPDAPIEPIIDWLQTHAMGAAWLLVSHMPLVGELTGRLVEGDIRARHGFPTAAIACLEADVWAAGCARLTGFHTPASIP</sequence>
<organism evidence="1 2">
    <name type="scientific">Litchfieldella qijiaojingensis</name>
    <dbReference type="NCBI Taxonomy" id="980347"/>
    <lineage>
        <taxon>Bacteria</taxon>
        <taxon>Pseudomonadati</taxon>
        <taxon>Pseudomonadota</taxon>
        <taxon>Gammaproteobacteria</taxon>
        <taxon>Oceanospirillales</taxon>
        <taxon>Halomonadaceae</taxon>
        <taxon>Litchfieldella</taxon>
    </lineage>
</organism>
<dbReference type="InterPro" id="IPR013078">
    <property type="entry name" value="His_Pase_superF_clade-1"/>
</dbReference>
<gene>
    <name evidence="1" type="primary">sixA</name>
    <name evidence="1" type="ORF">GCM10007160_25030</name>
</gene>
<evidence type="ECO:0000313" key="2">
    <source>
        <dbReference type="Proteomes" id="UP000653056"/>
    </source>
</evidence>
<name>A0ABQ2YV96_9GAMM</name>
<dbReference type="Gene3D" id="3.40.50.1240">
    <property type="entry name" value="Phosphoglycerate mutase-like"/>
    <property type="match status" value="1"/>
</dbReference>
<dbReference type="RefSeq" id="WP_189469694.1">
    <property type="nucleotide sequence ID" value="NZ_BMXS01000012.1"/>
</dbReference>
<dbReference type="NCBIfam" id="TIGR00249">
    <property type="entry name" value="sixA"/>
    <property type="match status" value="1"/>
</dbReference>
<dbReference type="InterPro" id="IPR029033">
    <property type="entry name" value="His_PPase_superfam"/>
</dbReference>
<dbReference type="InterPro" id="IPR004449">
    <property type="entry name" value="SixA"/>
</dbReference>
<dbReference type="Pfam" id="PF00300">
    <property type="entry name" value="His_Phos_1"/>
    <property type="match status" value="1"/>
</dbReference>
<dbReference type="CDD" id="cd07067">
    <property type="entry name" value="HP_PGM_like"/>
    <property type="match status" value="1"/>
</dbReference>
<reference evidence="2" key="1">
    <citation type="journal article" date="2019" name="Int. J. Syst. Evol. Microbiol.">
        <title>The Global Catalogue of Microorganisms (GCM) 10K type strain sequencing project: providing services to taxonomists for standard genome sequencing and annotation.</title>
        <authorList>
            <consortium name="The Broad Institute Genomics Platform"/>
            <consortium name="The Broad Institute Genome Sequencing Center for Infectious Disease"/>
            <person name="Wu L."/>
            <person name="Ma J."/>
        </authorList>
    </citation>
    <scope>NUCLEOTIDE SEQUENCE [LARGE SCALE GENOMIC DNA]</scope>
    <source>
        <strain evidence="2">KCTC 22228</strain>
    </source>
</reference>
<dbReference type="SUPFAM" id="SSF53254">
    <property type="entry name" value="Phosphoglycerate mutase-like"/>
    <property type="match status" value="1"/>
</dbReference>
<proteinExistence type="predicted"/>
<comment type="caution">
    <text evidence="1">The sequence shown here is derived from an EMBL/GenBank/DDBJ whole genome shotgun (WGS) entry which is preliminary data.</text>
</comment>
<protein>
    <submittedName>
        <fullName evidence="1">Phosphohistidine phosphatase SixA</fullName>
    </submittedName>
</protein>
<evidence type="ECO:0000313" key="1">
    <source>
        <dbReference type="EMBL" id="GGX96427.1"/>
    </source>
</evidence>
<dbReference type="EMBL" id="BMXS01000012">
    <property type="protein sequence ID" value="GGX96427.1"/>
    <property type="molecule type" value="Genomic_DNA"/>
</dbReference>
<keyword evidence="2" id="KW-1185">Reference proteome</keyword>
<dbReference type="SMART" id="SM00855">
    <property type="entry name" value="PGAM"/>
    <property type="match status" value="1"/>
</dbReference>
<accession>A0ABQ2YV96</accession>
<dbReference type="Proteomes" id="UP000653056">
    <property type="component" value="Unassembled WGS sequence"/>
</dbReference>